<evidence type="ECO:0000313" key="4">
    <source>
        <dbReference type="WBParaSite" id="nRc.2.0.1.t46028-RA"/>
    </source>
</evidence>
<dbReference type="SMART" id="SM00036">
    <property type="entry name" value="CNH"/>
    <property type="match status" value="1"/>
</dbReference>
<dbReference type="Gene3D" id="2.30.29.30">
    <property type="entry name" value="Pleckstrin-homology domain (PH domain)/Phosphotyrosine-binding domain (PTB)"/>
    <property type="match status" value="1"/>
</dbReference>
<proteinExistence type="predicted"/>
<accession>A0A915L687</accession>
<dbReference type="Pfam" id="PF25346">
    <property type="entry name" value="PH_MRCK"/>
    <property type="match status" value="1"/>
</dbReference>
<dbReference type="Proteomes" id="UP000887565">
    <property type="component" value="Unplaced"/>
</dbReference>
<dbReference type="PANTHER" id="PTHR22988:SF66">
    <property type="entry name" value="SERINE_THREONINE-PROTEIN KINASE GENGHIS KHAN"/>
    <property type="match status" value="1"/>
</dbReference>
<dbReference type="InterPro" id="IPR050839">
    <property type="entry name" value="Rho-assoc_Ser/Thr_Kinase"/>
</dbReference>
<dbReference type="WBParaSite" id="nRc.2.0.1.t46028-RA">
    <property type="protein sequence ID" value="nRc.2.0.1.t46028-RA"/>
    <property type="gene ID" value="nRc.2.0.1.g46028"/>
</dbReference>
<organism evidence="3 4">
    <name type="scientific">Romanomermis culicivorax</name>
    <name type="common">Nematode worm</name>
    <dbReference type="NCBI Taxonomy" id="13658"/>
    <lineage>
        <taxon>Eukaryota</taxon>
        <taxon>Metazoa</taxon>
        <taxon>Ecdysozoa</taxon>
        <taxon>Nematoda</taxon>
        <taxon>Enoplea</taxon>
        <taxon>Dorylaimia</taxon>
        <taxon>Mermithida</taxon>
        <taxon>Mermithoidea</taxon>
        <taxon>Mermithidae</taxon>
        <taxon>Romanomermis</taxon>
    </lineage>
</organism>
<dbReference type="GO" id="GO:0004674">
    <property type="term" value="F:protein serine/threonine kinase activity"/>
    <property type="evidence" value="ECO:0007669"/>
    <property type="project" value="TreeGrafter"/>
</dbReference>
<dbReference type="PANTHER" id="PTHR22988">
    <property type="entry name" value="MYOTONIC DYSTROPHY S/T KINASE-RELATED"/>
    <property type="match status" value="1"/>
</dbReference>
<dbReference type="CDD" id="cd01243">
    <property type="entry name" value="PH_MRCK"/>
    <property type="match status" value="1"/>
</dbReference>
<dbReference type="GO" id="GO:0005856">
    <property type="term" value="C:cytoskeleton"/>
    <property type="evidence" value="ECO:0007669"/>
    <property type="project" value="TreeGrafter"/>
</dbReference>
<dbReference type="PROSITE" id="PS50219">
    <property type="entry name" value="CNH"/>
    <property type="match status" value="1"/>
</dbReference>
<evidence type="ECO:0000259" key="2">
    <source>
        <dbReference type="PROSITE" id="PS50219"/>
    </source>
</evidence>
<dbReference type="InterPro" id="IPR057529">
    <property type="entry name" value="MRCK/ROCK_PH"/>
</dbReference>
<dbReference type="PROSITE" id="PS50003">
    <property type="entry name" value="PH_DOMAIN"/>
    <property type="match status" value="1"/>
</dbReference>
<feature type="domain" description="PH" evidence="1">
    <location>
        <begin position="14"/>
        <end position="154"/>
    </location>
</feature>
<keyword evidence="3" id="KW-1185">Reference proteome</keyword>
<dbReference type="InterPro" id="IPR001849">
    <property type="entry name" value="PH_domain"/>
</dbReference>
<dbReference type="GO" id="GO:0031032">
    <property type="term" value="P:actomyosin structure organization"/>
    <property type="evidence" value="ECO:0007669"/>
    <property type="project" value="TreeGrafter"/>
</dbReference>
<dbReference type="Pfam" id="PF00780">
    <property type="entry name" value="CNH"/>
    <property type="match status" value="1"/>
</dbReference>
<evidence type="ECO:0000313" key="3">
    <source>
        <dbReference type="Proteomes" id="UP000887565"/>
    </source>
</evidence>
<dbReference type="SMART" id="SM00233">
    <property type="entry name" value="PH"/>
    <property type="match status" value="1"/>
</dbReference>
<dbReference type="InterPro" id="IPR011993">
    <property type="entry name" value="PH-like_dom_sf"/>
</dbReference>
<reference evidence="4" key="1">
    <citation type="submission" date="2022-11" db="UniProtKB">
        <authorList>
            <consortium name="WormBaseParasite"/>
        </authorList>
    </citation>
    <scope>IDENTIFICATION</scope>
</reference>
<evidence type="ECO:0000259" key="1">
    <source>
        <dbReference type="PROSITE" id="PS50003"/>
    </source>
</evidence>
<dbReference type="SUPFAM" id="SSF50729">
    <property type="entry name" value="PH domain-like"/>
    <property type="match status" value="1"/>
</dbReference>
<name>A0A915L687_ROMCU</name>
<feature type="domain" description="CNH" evidence="2">
    <location>
        <begin position="182"/>
        <end position="454"/>
    </location>
</feature>
<dbReference type="AlphaFoldDB" id="A0A915L687"/>
<dbReference type="OMA" id="NNCERSA"/>
<dbReference type="InterPro" id="IPR001180">
    <property type="entry name" value="CNH_dom"/>
</dbReference>
<dbReference type="GO" id="GO:0005737">
    <property type="term" value="C:cytoplasm"/>
    <property type="evidence" value="ECO:0007669"/>
    <property type="project" value="TreeGrafter"/>
</dbReference>
<protein>
    <submittedName>
        <fullName evidence="4">CNH domain-containing protein</fullName>
    </submittedName>
</protein>
<sequence>MQINNSIDPVKGIGTAYEGVVRVPKPGGVKKGWQPQYVVVCDFKLFLYDCTLDRAGKPAEISPSVSNVLDMKDDEFSVTSVQDSDVIHANKRDVPCIFRLATSQIHRTSSDIDPSYYGSQSSSTSDPAKCYTLLMVDNVNEKNKWVIALNELHRLLRKNNKFPQRKAFELKELLDNQSLPLIRGALSAAVIDKDRIALATEEGLFCIELDREIVVRVGDNKRVEMVEYVAAEQLLIVLAGKEKQLKLIPVSALDGRELKWIKMEGTKQCHTFCFGSVNQATSNYICVAVKKMVIVYEINRTTLRHKKLKELAMPGLPQCLSILNGRLCVGYPSGFRMWSFHDNAQQPLLNLEDSSLQFINNATYDAHFLIETSPDKEYLLIFQKFGLYVDSYGKRSRSHELMFPTLPLHFAYSAPYLSVFCQSHVDVFNVSTAEWVQTLNIKMAKPLTKDGSLSLCYISESPFVVVLNDLLSDENVINIPLLQTNVKGPAARLQPARKKRKYSFKILKDEDRNARPNSMRRVSYPEY</sequence>